<proteinExistence type="predicted"/>
<feature type="region of interest" description="Disordered" evidence="1">
    <location>
        <begin position="61"/>
        <end position="106"/>
    </location>
</feature>
<dbReference type="EMBL" id="JWIN03000009">
    <property type="protein sequence ID" value="KAB1273870.1"/>
    <property type="molecule type" value="Genomic_DNA"/>
</dbReference>
<accession>A0A5N4DSC1</accession>
<comment type="caution">
    <text evidence="2">The sequence shown here is derived from an EMBL/GenBank/DDBJ whole genome shotgun (WGS) entry which is preliminary data.</text>
</comment>
<keyword evidence="3" id="KW-1185">Reference proteome</keyword>
<evidence type="ECO:0000313" key="2">
    <source>
        <dbReference type="EMBL" id="KAB1273870.1"/>
    </source>
</evidence>
<organism evidence="2 3">
    <name type="scientific">Camelus dromedarius</name>
    <name type="common">Dromedary</name>
    <name type="synonym">Arabian camel</name>
    <dbReference type="NCBI Taxonomy" id="9838"/>
    <lineage>
        <taxon>Eukaryota</taxon>
        <taxon>Metazoa</taxon>
        <taxon>Chordata</taxon>
        <taxon>Craniata</taxon>
        <taxon>Vertebrata</taxon>
        <taxon>Euteleostomi</taxon>
        <taxon>Mammalia</taxon>
        <taxon>Eutheria</taxon>
        <taxon>Laurasiatheria</taxon>
        <taxon>Artiodactyla</taxon>
        <taxon>Tylopoda</taxon>
        <taxon>Camelidae</taxon>
        <taxon>Camelus</taxon>
    </lineage>
</organism>
<evidence type="ECO:0000256" key="1">
    <source>
        <dbReference type="SAM" id="MobiDB-lite"/>
    </source>
</evidence>
<dbReference type="Proteomes" id="UP000299084">
    <property type="component" value="Unassembled WGS sequence"/>
</dbReference>
<gene>
    <name evidence="2" type="ORF">Cadr_000012389</name>
</gene>
<evidence type="ECO:0000313" key="3">
    <source>
        <dbReference type="Proteomes" id="UP000299084"/>
    </source>
</evidence>
<protein>
    <submittedName>
        <fullName evidence="2">Uncharacterized protein</fullName>
    </submittedName>
</protein>
<reference evidence="2 3" key="1">
    <citation type="journal article" date="2019" name="Mol. Ecol. Resour.">
        <title>Improving Illumina assemblies with Hi-C and long reads: an example with the North African dromedary.</title>
        <authorList>
            <person name="Elbers J.P."/>
            <person name="Rogers M.F."/>
            <person name="Perelman P.L."/>
            <person name="Proskuryakova A.A."/>
            <person name="Serdyukova N.A."/>
            <person name="Johnson W.E."/>
            <person name="Horin P."/>
            <person name="Corander J."/>
            <person name="Murphy D."/>
            <person name="Burger P.A."/>
        </authorList>
    </citation>
    <scope>NUCLEOTIDE SEQUENCE [LARGE SCALE GENOMIC DNA]</scope>
    <source>
        <strain evidence="2">Drom800</strain>
        <tissue evidence="2">Blood</tissue>
    </source>
</reference>
<sequence>MNLEILTAGVKPFLGLALAGMSRAMLSQHPAGQGGEERGTLGCQYCHQMSCISCLPEELADGQGRKPGGQTSQEWRRDPGEGAEQLGAQCSKDRNSPMAFREGNVRGEDCRVPDQLKLGRRGMSCRDLPGFT</sequence>
<dbReference type="AlphaFoldDB" id="A0A5N4DSC1"/>
<name>A0A5N4DSC1_CAMDR</name>